<dbReference type="STRING" id="1266370.NITGR_280097"/>
<gene>
    <name evidence="1" type="ORF">NITGR_280097</name>
</gene>
<reference evidence="1 2" key="1">
    <citation type="journal article" date="2013" name="Front. Microbiol.">
        <title>The genome of Nitrospina gracilis illuminates the metabolism and evolution of the major marine nitrite oxidizer.</title>
        <authorList>
            <person name="Luecker S."/>
            <person name="Nowka B."/>
            <person name="Rattei T."/>
            <person name="Spieck E."/>
            <person name="and Daims H."/>
        </authorList>
    </citation>
    <scope>NUCLEOTIDE SEQUENCE [LARGE SCALE GENOMIC DNA]</scope>
    <source>
        <strain evidence="1 2">3/211</strain>
    </source>
</reference>
<proteinExistence type="predicted"/>
<dbReference type="InParanoid" id="M1YYP4"/>
<keyword evidence="2" id="KW-1185">Reference proteome</keyword>
<name>M1YYP4_NITG3</name>
<evidence type="ECO:0000313" key="2">
    <source>
        <dbReference type="Proteomes" id="UP000011704"/>
    </source>
</evidence>
<comment type="caution">
    <text evidence="1">The sequence shown here is derived from an EMBL/GenBank/DDBJ whole genome shotgun (WGS) entry which is preliminary data.</text>
</comment>
<dbReference type="Proteomes" id="UP000011704">
    <property type="component" value="Unassembled WGS sequence"/>
</dbReference>
<protein>
    <submittedName>
        <fullName evidence="1">Uncharacterized protein</fullName>
    </submittedName>
</protein>
<accession>M1YYP4</accession>
<dbReference type="AlphaFoldDB" id="M1YYP4"/>
<dbReference type="HOGENOM" id="CLU_1883552_0_0_0"/>
<evidence type="ECO:0000313" key="1">
    <source>
        <dbReference type="EMBL" id="CCQ90381.1"/>
    </source>
</evidence>
<organism evidence="1 2">
    <name type="scientific">Nitrospina gracilis (strain 3/211)</name>
    <dbReference type="NCBI Taxonomy" id="1266370"/>
    <lineage>
        <taxon>Bacteria</taxon>
        <taxon>Pseudomonadati</taxon>
        <taxon>Nitrospinota/Tectimicrobiota group</taxon>
        <taxon>Nitrospinota</taxon>
        <taxon>Nitrospinia</taxon>
        <taxon>Nitrospinales</taxon>
        <taxon>Nitrospinaceae</taxon>
        <taxon>Nitrospina</taxon>
    </lineage>
</organism>
<sequence length="135" mass="15464">MLREIVSRLLSIGLSPLQSSSIDLFLQLREKNFIFELKTATLDNLTSQCAKGLFQLACYEEALKSNGYKNTCRVLVVESTGQLKLNSYILKVLGSFDVYVFFYNSEKTWPQKVSRDEDPLENFLCFESMTSLKSH</sequence>
<dbReference type="EMBL" id="CAQJ01000031">
    <property type="protein sequence ID" value="CCQ90381.1"/>
    <property type="molecule type" value="Genomic_DNA"/>
</dbReference>